<organism evidence="1 2">
    <name type="scientific">Glomus cerebriforme</name>
    <dbReference type="NCBI Taxonomy" id="658196"/>
    <lineage>
        <taxon>Eukaryota</taxon>
        <taxon>Fungi</taxon>
        <taxon>Fungi incertae sedis</taxon>
        <taxon>Mucoromycota</taxon>
        <taxon>Glomeromycotina</taxon>
        <taxon>Glomeromycetes</taxon>
        <taxon>Glomerales</taxon>
        <taxon>Glomeraceae</taxon>
        <taxon>Glomus</taxon>
    </lineage>
</organism>
<comment type="caution">
    <text evidence="1">The sequence shown here is derived from an EMBL/GenBank/DDBJ whole genome shotgun (WGS) entry which is preliminary data.</text>
</comment>
<evidence type="ECO:0000313" key="2">
    <source>
        <dbReference type="Proteomes" id="UP000265703"/>
    </source>
</evidence>
<dbReference type="AlphaFoldDB" id="A0A397S7Y3"/>
<protein>
    <submittedName>
        <fullName evidence="1">Uncharacterized protein</fullName>
    </submittedName>
</protein>
<reference evidence="1 2" key="1">
    <citation type="submission" date="2018-06" db="EMBL/GenBank/DDBJ databases">
        <title>Comparative genomics reveals the genomic features of Rhizophagus irregularis, R. cerebriforme, R. diaphanum and Gigaspora rosea, and their symbiotic lifestyle signature.</title>
        <authorList>
            <person name="Morin E."/>
            <person name="San Clemente H."/>
            <person name="Chen E.C.H."/>
            <person name="De La Providencia I."/>
            <person name="Hainaut M."/>
            <person name="Kuo A."/>
            <person name="Kohler A."/>
            <person name="Murat C."/>
            <person name="Tang N."/>
            <person name="Roy S."/>
            <person name="Loubradou J."/>
            <person name="Henrissat B."/>
            <person name="Grigoriev I.V."/>
            <person name="Corradi N."/>
            <person name="Roux C."/>
            <person name="Martin F.M."/>
        </authorList>
    </citation>
    <scope>NUCLEOTIDE SEQUENCE [LARGE SCALE GENOMIC DNA]</scope>
    <source>
        <strain evidence="1 2">DAOM 227022</strain>
    </source>
</reference>
<dbReference type="Proteomes" id="UP000265703">
    <property type="component" value="Unassembled WGS sequence"/>
</dbReference>
<name>A0A397S7Y3_9GLOM</name>
<dbReference type="OrthoDB" id="1055097at2759"/>
<accession>A0A397S7Y3</accession>
<keyword evidence="2" id="KW-1185">Reference proteome</keyword>
<sequence length="76" mass="8914">MFMSQTSLKELSLTNKYEKTLKIIFNGCQQLESMKIWTNDVLYGDGKKVLNTVANYSPKTFHELRLYGIMDQQFQN</sequence>
<evidence type="ECO:0000313" key="1">
    <source>
        <dbReference type="EMBL" id="RIA80415.1"/>
    </source>
</evidence>
<proteinExistence type="predicted"/>
<dbReference type="EMBL" id="QKYT01000974">
    <property type="protein sequence ID" value="RIA80415.1"/>
    <property type="molecule type" value="Genomic_DNA"/>
</dbReference>
<gene>
    <name evidence="1" type="ORF">C1645_838748</name>
</gene>